<evidence type="ECO:0000256" key="1">
    <source>
        <dbReference type="SAM" id="MobiDB-lite"/>
    </source>
</evidence>
<reference evidence="2" key="2">
    <citation type="submission" date="2020-09" db="EMBL/GenBank/DDBJ databases">
        <authorList>
            <person name="Sun Q."/>
            <person name="Ohkuma M."/>
        </authorList>
    </citation>
    <scope>NUCLEOTIDE SEQUENCE</scope>
    <source>
        <strain evidence="2">JCM 3091</strain>
    </source>
</reference>
<evidence type="ECO:0000313" key="3">
    <source>
        <dbReference type="Proteomes" id="UP000662200"/>
    </source>
</evidence>
<organism evidence="2 3">
    <name type="scientific">Pilimelia terevasa</name>
    <dbReference type="NCBI Taxonomy" id="53372"/>
    <lineage>
        <taxon>Bacteria</taxon>
        <taxon>Bacillati</taxon>
        <taxon>Actinomycetota</taxon>
        <taxon>Actinomycetes</taxon>
        <taxon>Micromonosporales</taxon>
        <taxon>Micromonosporaceae</taxon>
        <taxon>Pilimelia</taxon>
    </lineage>
</organism>
<dbReference type="AlphaFoldDB" id="A0A8J3BRN1"/>
<name>A0A8J3BRN1_9ACTN</name>
<evidence type="ECO:0000313" key="2">
    <source>
        <dbReference type="EMBL" id="GGK40828.1"/>
    </source>
</evidence>
<reference evidence="2" key="1">
    <citation type="journal article" date="2014" name="Int. J. Syst. Evol. Microbiol.">
        <title>Complete genome sequence of Corynebacterium casei LMG S-19264T (=DSM 44701T), isolated from a smear-ripened cheese.</title>
        <authorList>
            <consortium name="US DOE Joint Genome Institute (JGI-PGF)"/>
            <person name="Walter F."/>
            <person name="Albersmeier A."/>
            <person name="Kalinowski J."/>
            <person name="Ruckert C."/>
        </authorList>
    </citation>
    <scope>NUCLEOTIDE SEQUENCE</scope>
    <source>
        <strain evidence="2">JCM 3091</strain>
    </source>
</reference>
<dbReference type="EMBL" id="BMQC01000019">
    <property type="protein sequence ID" value="GGK40828.1"/>
    <property type="molecule type" value="Genomic_DNA"/>
</dbReference>
<feature type="compositionally biased region" description="Basic and acidic residues" evidence="1">
    <location>
        <begin position="1"/>
        <end position="18"/>
    </location>
</feature>
<feature type="region of interest" description="Disordered" evidence="1">
    <location>
        <begin position="1"/>
        <end position="33"/>
    </location>
</feature>
<gene>
    <name evidence="2" type="ORF">GCM10010124_37090</name>
</gene>
<proteinExistence type="predicted"/>
<dbReference type="Proteomes" id="UP000662200">
    <property type="component" value="Unassembled WGS sequence"/>
</dbReference>
<sequence length="240" mass="24603">MQGAGDVRRRDDHRERRPVAGGVRGEGPGGEPRGVAALLHLSRRVLTGQLHGRRRRSGRLDRARSGGVRVVCTRRRCSGPVAAGQPAIRTGVRQIGVHPTATGYCVGHISGDIARVGGLGASGATRFDLGNSGFGLDASCFGLDEFGFGAGDLCSDDFCSGLRGGDFLLGSASFLGRVGTAAGRERAAGRVGVGGAVLTDRRSGAVERGRALPGRADGGGRRRRRRVGLVGGGGVTAVRG</sequence>
<feature type="compositionally biased region" description="Gly residues" evidence="1">
    <location>
        <begin position="22"/>
        <end position="32"/>
    </location>
</feature>
<comment type="caution">
    <text evidence="2">The sequence shown here is derived from an EMBL/GenBank/DDBJ whole genome shotgun (WGS) entry which is preliminary data.</text>
</comment>
<accession>A0A8J3BRN1</accession>
<keyword evidence="3" id="KW-1185">Reference proteome</keyword>
<protein>
    <submittedName>
        <fullName evidence="2">Uncharacterized protein</fullName>
    </submittedName>
</protein>